<dbReference type="EMBL" id="QQQW01000017">
    <property type="protein sequence ID" value="MXR43894.1"/>
    <property type="molecule type" value="Genomic_DNA"/>
</dbReference>
<proteinExistence type="predicted"/>
<comment type="caution">
    <text evidence="2">The sequence shown here is derived from an EMBL/GenBank/DDBJ whole genome shotgun (WGS) entry which is preliminary data.</text>
</comment>
<dbReference type="Proteomes" id="UP001193384">
    <property type="component" value="Unassembled WGS sequence"/>
</dbReference>
<dbReference type="InterPro" id="IPR011505">
    <property type="entry name" value="Peptidase_M26_C_dom"/>
</dbReference>
<evidence type="ECO:0000259" key="1">
    <source>
        <dbReference type="Pfam" id="PF07580"/>
    </source>
</evidence>
<dbReference type="Pfam" id="PF07580">
    <property type="entry name" value="Peptidase_M26_C"/>
    <property type="match status" value="1"/>
</dbReference>
<organism evidence="2 3">
    <name type="scientific">Mesomycoplasma hyorhinis</name>
    <name type="common">Mycoplasma hyorhinis</name>
    <dbReference type="NCBI Taxonomy" id="2100"/>
    <lineage>
        <taxon>Bacteria</taxon>
        <taxon>Bacillati</taxon>
        <taxon>Mycoplasmatota</taxon>
        <taxon>Mycoplasmoidales</taxon>
        <taxon>Metamycoplasmataceae</taxon>
        <taxon>Mesomycoplasma</taxon>
    </lineage>
</organism>
<evidence type="ECO:0000313" key="2">
    <source>
        <dbReference type="EMBL" id="MXR43894.1"/>
    </source>
</evidence>
<protein>
    <recommendedName>
        <fullName evidence="1">Peptidase M26 C-terminal domain-containing protein</fullName>
    </recommendedName>
</protein>
<reference evidence="2 3" key="1">
    <citation type="submission" date="2018-07" db="EMBL/GenBank/DDBJ databases">
        <title>Genetic characterization of Mycoplasma hyopneumoniae, M. hyorhinis and M. flocculare isolates through whole genome sequencing analysis: comparative analysis of sequence types and putative genes involved in virulence.</title>
        <authorList>
            <person name="Fourour S."/>
            <person name="Lucas P."/>
            <person name="Touzain F."/>
            <person name="Tocqueville V."/>
            <person name="Kempf I."/>
            <person name="Marois-Crehan C."/>
        </authorList>
    </citation>
    <scope>NUCLEOTIDE SEQUENCE [LARGE SCALE GENOMIC DNA]</scope>
    <source>
        <strain evidence="2 3">MHR389</strain>
    </source>
</reference>
<accession>A0ABD6IE43</accession>
<feature type="domain" description="Peptidase M26 C-terminal" evidence="1">
    <location>
        <begin position="5"/>
        <end position="210"/>
    </location>
</feature>
<gene>
    <name evidence="2" type="ORF">DR101_02965</name>
</gene>
<sequence>MTNTTPYQFKSEQDLQNYFKNLFDLVYLLEATQAKALIQLTQNKPERAVDFLAKITTDSSGQNNIQKLNKEEIKRLNLNSINDFVDNDLIIFTPTNTLKYGIQRKDWYYQIPMFKAFWATAENKTGSPGDYSFRRIAFELLAAFCYQKGMPPYVSNMMLEPGKNRLTYDEVFQKIFKLNNVDYKYKTFKDFKKAMYKEVLAKQDKLKKINDFNYEYTKFQGSSKIETPSFYFKNVDKIVEEILKEIFIIHIL</sequence>
<name>A0ABD6IE43_MESHY</name>
<evidence type="ECO:0000313" key="3">
    <source>
        <dbReference type="Proteomes" id="UP001193384"/>
    </source>
</evidence>
<dbReference type="AlphaFoldDB" id="A0ABD6IE43"/>